<keyword evidence="5 11" id="KW-0812">Transmembrane</keyword>
<organism evidence="14 15">
    <name type="scientific">Laceyella tengchongensis</name>
    <dbReference type="NCBI Taxonomy" id="574699"/>
    <lineage>
        <taxon>Bacteria</taxon>
        <taxon>Bacillati</taxon>
        <taxon>Bacillota</taxon>
        <taxon>Bacilli</taxon>
        <taxon>Bacillales</taxon>
        <taxon>Thermoactinomycetaceae</taxon>
        <taxon>Laceyella</taxon>
    </lineage>
</organism>
<evidence type="ECO:0000313" key="15">
    <source>
        <dbReference type="Proteomes" id="UP001157946"/>
    </source>
</evidence>
<keyword evidence="15" id="KW-1185">Reference proteome</keyword>
<keyword evidence="4" id="KW-1003">Cell membrane</keyword>
<sequence length="657" mass="73084">MFQGRRKTSSAGLLSGRLHGLWLIVILLFVVLILRLSSIQLGAGAEYNQLAVENNFKQVPLVASRGKIYDRNGNILVENRSLFTAIYLEPDSDKKKKLATAKELANVLKMPLKDVLEAMDIGLDAKGKPTMRKQPPYFPKKLKDRLSDEEIVKISENPDRFPGVNIFSEPLRQYRTDSIAVQTIGYVRPYAGAKTSMKKYKAVAAQPNQAGYLDWEQVGIDGIEYSYQDELRGKNGYRLVRVNSQGKLVEVLKEVSPKPGNDLITTLDQDMQLEAEAFVEQHLARLRTQAGNKRAPYARNAYAVAMEVKTGKIRSMVSYPDYDPNIWNGKVGSGDYRNLSFVINNGTIREAPYDARGSASPQSEVKRHPFSVLPSGSTFKPLTVLMGMMEGVIKPNTYWRDPGAFYYAKATPPVRNSGRHNYGLLDPVKAIQKSSNTFMAWLATKWYRRDKLEAVEKFERLAHAFGLGVKTGVPLPREQDGLEDYKIIAKRNSGMGAMALASFGQAQRYTALQLAQYMQTLGNKGTRLRPQLVEKVVNPTTGKTKEIKPEVMQRTPIKENYYQTVVRGMVQVTKPGGTAAELFNHLPFDVAAKTGTSEQDIPGRGRVENSVFVAFAPANDPQIAVAVIVPEGGYGAVAAGPIADHLITSYYEKFMKK</sequence>
<dbReference type="Gene3D" id="3.90.1310.10">
    <property type="entry name" value="Penicillin-binding protein 2a (Domain 2)"/>
    <property type="match status" value="1"/>
</dbReference>
<evidence type="ECO:0000256" key="10">
    <source>
        <dbReference type="ARBA" id="ARBA00023316"/>
    </source>
</evidence>
<comment type="subcellular location">
    <subcellularLocation>
        <location evidence="2">Cell membrane</location>
    </subcellularLocation>
    <subcellularLocation>
        <location evidence="1">Membrane</location>
        <topology evidence="1">Single-pass membrane protein</topology>
    </subcellularLocation>
</comment>
<evidence type="ECO:0000256" key="1">
    <source>
        <dbReference type="ARBA" id="ARBA00004167"/>
    </source>
</evidence>
<proteinExistence type="inferred from homology"/>
<dbReference type="SUPFAM" id="SSF56601">
    <property type="entry name" value="beta-lactamase/transpeptidase-like"/>
    <property type="match status" value="1"/>
</dbReference>
<feature type="transmembrane region" description="Helical" evidence="11">
    <location>
        <begin position="21"/>
        <end position="43"/>
    </location>
</feature>
<dbReference type="Gene3D" id="3.40.710.10">
    <property type="entry name" value="DD-peptidase/beta-lactamase superfamily"/>
    <property type="match status" value="1"/>
</dbReference>
<dbReference type="PANTHER" id="PTHR30627:SF2">
    <property type="entry name" value="PEPTIDOGLYCAN D,D-TRANSPEPTIDASE MRDA"/>
    <property type="match status" value="1"/>
</dbReference>
<reference evidence="14" key="1">
    <citation type="submission" date="2017-05" db="EMBL/GenBank/DDBJ databases">
        <authorList>
            <person name="Varghese N."/>
            <person name="Submissions S."/>
        </authorList>
    </citation>
    <scope>NUCLEOTIDE SEQUENCE</scope>
    <source>
        <strain evidence="14">DSM 45262</strain>
    </source>
</reference>
<dbReference type="AlphaFoldDB" id="A0AA45WMB5"/>
<dbReference type="GO" id="GO:0071555">
    <property type="term" value="P:cell wall organization"/>
    <property type="evidence" value="ECO:0007669"/>
    <property type="project" value="UniProtKB-KW"/>
</dbReference>
<dbReference type="InterPro" id="IPR001460">
    <property type="entry name" value="PCN-bd_Tpept"/>
</dbReference>
<name>A0AA45WMB5_9BACL</name>
<dbReference type="GO" id="GO:0009252">
    <property type="term" value="P:peptidoglycan biosynthetic process"/>
    <property type="evidence" value="ECO:0007669"/>
    <property type="project" value="UniProtKB-KW"/>
</dbReference>
<feature type="domain" description="Penicillin-binding protein transpeptidase" evidence="12">
    <location>
        <begin position="302"/>
        <end position="646"/>
    </location>
</feature>
<dbReference type="GO" id="GO:0008360">
    <property type="term" value="P:regulation of cell shape"/>
    <property type="evidence" value="ECO:0007669"/>
    <property type="project" value="UniProtKB-KW"/>
</dbReference>
<evidence type="ECO:0000256" key="9">
    <source>
        <dbReference type="ARBA" id="ARBA00023136"/>
    </source>
</evidence>
<keyword evidence="9 11" id="KW-0472">Membrane</keyword>
<evidence type="ECO:0000256" key="5">
    <source>
        <dbReference type="ARBA" id="ARBA00022692"/>
    </source>
</evidence>
<dbReference type="InterPro" id="IPR036138">
    <property type="entry name" value="PBP_dimer_sf"/>
</dbReference>
<evidence type="ECO:0000256" key="2">
    <source>
        <dbReference type="ARBA" id="ARBA00004236"/>
    </source>
</evidence>
<keyword evidence="8 11" id="KW-1133">Transmembrane helix</keyword>
<keyword evidence="10" id="KW-0961">Cell wall biogenesis/degradation</keyword>
<dbReference type="Pfam" id="PF03717">
    <property type="entry name" value="PBP_dimer"/>
    <property type="match status" value="1"/>
</dbReference>
<dbReference type="SUPFAM" id="SSF56519">
    <property type="entry name" value="Penicillin binding protein dimerisation domain"/>
    <property type="match status" value="1"/>
</dbReference>
<evidence type="ECO:0000256" key="8">
    <source>
        <dbReference type="ARBA" id="ARBA00022989"/>
    </source>
</evidence>
<evidence type="ECO:0000259" key="13">
    <source>
        <dbReference type="Pfam" id="PF03717"/>
    </source>
</evidence>
<comment type="caution">
    <text evidence="14">The sequence shown here is derived from an EMBL/GenBank/DDBJ whole genome shotgun (WGS) entry which is preliminary data.</text>
</comment>
<protein>
    <submittedName>
        <fullName evidence="14">Penicillin-binding protein 2</fullName>
    </submittedName>
</protein>
<dbReference type="PANTHER" id="PTHR30627">
    <property type="entry name" value="PEPTIDOGLYCAN D,D-TRANSPEPTIDASE"/>
    <property type="match status" value="1"/>
</dbReference>
<evidence type="ECO:0000313" key="14">
    <source>
        <dbReference type="EMBL" id="SMP13930.1"/>
    </source>
</evidence>
<evidence type="ECO:0000256" key="4">
    <source>
        <dbReference type="ARBA" id="ARBA00022475"/>
    </source>
</evidence>
<keyword evidence="7" id="KW-0573">Peptidoglycan synthesis</keyword>
<evidence type="ECO:0000259" key="12">
    <source>
        <dbReference type="Pfam" id="PF00905"/>
    </source>
</evidence>
<gene>
    <name evidence="14" type="ORF">SAMN06265361_102520</name>
</gene>
<feature type="domain" description="Penicillin-binding protein dimerisation" evidence="13">
    <location>
        <begin position="62"/>
        <end position="251"/>
    </location>
</feature>
<dbReference type="Proteomes" id="UP001157946">
    <property type="component" value="Unassembled WGS sequence"/>
</dbReference>
<accession>A0AA45WMB5</accession>
<dbReference type="GO" id="GO:0008658">
    <property type="term" value="F:penicillin binding"/>
    <property type="evidence" value="ECO:0007669"/>
    <property type="project" value="InterPro"/>
</dbReference>
<dbReference type="InterPro" id="IPR012338">
    <property type="entry name" value="Beta-lactam/transpept-like"/>
</dbReference>
<evidence type="ECO:0000256" key="11">
    <source>
        <dbReference type="SAM" id="Phobius"/>
    </source>
</evidence>
<dbReference type="GO" id="GO:0071972">
    <property type="term" value="F:peptidoglycan L,D-transpeptidase activity"/>
    <property type="evidence" value="ECO:0007669"/>
    <property type="project" value="TreeGrafter"/>
</dbReference>
<evidence type="ECO:0000256" key="7">
    <source>
        <dbReference type="ARBA" id="ARBA00022984"/>
    </source>
</evidence>
<dbReference type="InterPro" id="IPR050515">
    <property type="entry name" value="Beta-lactam/transpept"/>
</dbReference>
<dbReference type="InterPro" id="IPR005311">
    <property type="entry name" value="PBP_dimer"/>
</dbReference>
<dbReference type="EMBL" id="FXTU01000002">
    <property type="protein sequence ID" value="SMP13930.1"/>
    <property type="molecule type" value="Genomic_DNA"/>
</dbReference>
<evidence type="ECO:0000256" key="6">
    <source>
        <dbReference type="ARBA" id="ARBA00022960"/>
    </source>
</evidence>
<dbReference type="GO" id="GO:0005886">
    <property type="term" value="C:plasma membrane"/>
    <property type="evidence" value="ECO:0007669"/>
    <property type="project" value="UniProtKB-SubCell"/>
</dbReference>
<dbReference type="Pfam" id="PF00905">
    <property type="entry name" value="Transpeptidase"/>
    <property type="match status" value="1"/>
</dbReference>
<keyword evidence="6" id="KW-0133">Cell shape</keyword>
<comment type="similarity">
    <text evidence="3">Belongs to the transpeptidase family.</text>
</comment>
<evidence type="ECO:0000256" key="3">
    <source>
        <dbReference type="ARBA" id="ARBA00007171"/>
    </source>
</evidence>